<dbReference type="SUPFAM" id="SSF111369">
    <property type="entry name" value="HlyD-like secretion proteins"/>
    <property type="match status" value="1"/>
</dbReference>
<dbReference type="OrthoDB" id="9811754at2"/>
<evidence type="ECO:0000259" key="6">
    <source>
        <dbReference type="Pfam" id="PF25963"/>
    </source>
</evidence>
<keyword evidence="8" id="KW-1185">Reference proteome</keyword>
<name>A0A1V8RRW0_9HYPH</name>
<evidence type="ECO:0000256" key="1">
    <source>
        <dbReference type="ARBA" id="ARBA00004196"/>
    </source>
</evidence>
<dbReference type="Gene3D" id="2.40.50.100">
    <property type="match status" value="1"/>
</dbReference>
<dbReference type="Pfam" id="PF25917">
    <property type="entry name" value="BSH_RND"/>
    <property type="match status" value="1"/>
</dbReference>
<dbReference type="PANTHER" id="PTHR30386:SF19">
    <property type="entry name" value="MULTIDRUG EXPORT PROTEIN EMRA-RELATED"/>
    <property type="match status" value="1"/>
</dbReference>
<feature type="coiled-coil region" evidence="2">
    <location>
        <begin position="123"/>
        <end position="150"/>
    </location>
</feature>
<sequence length="392" mass="41837">MNAVSKVSEERAEKLEMENANPPVAVVPSVETESPQPKKKRKRGLRFILMVALPLALVVGGGYFWITGGRYQETENANLQQARVSIAADEAGRIVAVNVADNMPVKKGDVLFTIDPQPYQIALEQADAAVAQARLKVEQLRAAYTTALAQQRLSASNLAYQQSEFDRTKDLTAKGISTQSSLDEARNNLDKAHQEVAVAGQGVVSAKAALDGNPDIQTDKHPEVLAALAARDRAAYNLAQTKVFAPADGVIYQAASFKVGQYVSVGTPLFSLVETDDIWVDANFKETQLTNMKPGQKAEVVLDTYPGKTFEATVQAVGAGTGAEFSLLPAQNATGNWVKVTQRIPVRVKITDKDAALALRAGMSATVTVDTGVTRGLGGLFGHAFAADAKAE</sequence>
<keyword evidence="4" id="KW-0472">Membrane</keyword>
<dbReference type="PANTHER" id="PTHR30386">
    <property type="entry name" value="MEMBRANE FUSION SUBUNIT OF EMRAB-TOLC MULTIDRUG EFFLUX PUMP"/>
    <property type="match status" value="1"/>
</dbReference>
<evidence type="ECO:0000256" key="2">
    <source>
        <dbReference type="SAM" id="Coils"/>
    </source>
</evidence>
<dbReference type="EMBL" id="MDET01000012">
    <property type="protein sequence ID" value="OQM75873.1"/>
    <property type="molecule type" value="Genomic_DNA"/>
</dbReference>
<evidence type="ECO:0000313" key="7">
    <source>
        <dbReference type="EMBL" id="OQM75873.1"/>
    </source>
</evidence>
<keyword evidence="4" id="KW-0812">Transmembrane</keyword>
<dbReference type="Gene3D" id="2.40.30.170">
    <property type="match status" value="1"/>
</dbReference>
<keyword evidence="2" id="KW-0175">Coiled coil</keyword>
<dbReference type="STRING" id="1873176.BFN67_02920"/>
<feature type="domain" description="p-hydroxybenzoic acid efflux pump subunit AaeA-like beta-barrel" evidence="6">
    <location>
        <begin position="279"/>
        <end position="369"/>
    </location>
</feature>
<dbReference type="InterPro" id="IPR058625">
    <property type="entry name" value="MdtA-like_BSH"/>
</dbReference>
<dbReference type="RefSeq" id="WP_080919419.1">
    <property type="nucleotide sequence ID" value="NZ_MDET01000012.1"/>
</dbReference>
<dbReference type="GO" id="GO:0015562">
    <property type="term" value="F:efflux transmembrane transporter activity"/>
    <property type="evidence" value="ECO:0007669"/>
    <property type="project" value="InterPro"/>
</dbReference>
<evidence type="ECO:0000259" key="5">
    <source>
        <dbReference type="Pfam" id="PF25917"/>
    </source>
</evidence>
<dbReference type="InterPro" id="IPR050739">
    <property type="entry name" value="MFP"/>
</dbReference>
<comment type="subcellular location">
    <subcellularLocation>
        <location evidence="1">Cell envelope</location>
    </subcellularLocation>
</comment>
<keyword evidence="4" id="KW-1133">Transmembrane helix</keyword>
<reference evidence="7 8" key="1">
    <citation type="journal article" date="2016" name="Int. J. Syst. Evol. Microbiol.">
        <title>Pseudaminobacter manganicus sp. nov., isolated from sludge of a manganese mine.</title>
        <authorList>
            <person name="Li J."/>
            <person name="Huang J."/>
            <person name="Liao S."/>
            <person name="Wang G."/>
        </authorList>
    </citation>
    <scope>NUCLEOTIDE SEQUENCE [LARGE SCALE GENOMIC DNA]</scope>
    <source>
        <strain evidence="7 8">JH-7</strain>
    </source>
</reference>
<dbReference type="Proteomes" id="UP000191905">
    <property type="component" value="Unassembled WGS sequence"/>
</dbReference>
<feature type="compositionally biased region" description="Basic and acidic residues" evidence="3">
    <location>
        <begin position="7"/>
        <end position="17"/>
    </location>
</feature>
<feature type="region of interest" description="Disordered" evidence="3">
    <location>
        <begin position="1"/>
        <end position="38"/>
    </location>
</feature>
<evidence type="ECO:0000313" key="8">
    <source>
        <dbReference type="Proteomes" id="UP000191905"/>
    </source>
</evidence>
<feature type="compositionally biased region" description="Low complexity" evidence="3">
    <location>
        <begin position="19"/>
        <end position="28"/>
    </location>
</feature>
<evidence type="ECO:0000256" key="3">
    <source>
        <dbReference type="SAM" id="MobiDB-lite"/>
    </source>
</evidence>
<dbReference type="GO" id="GO:0030313">
    <property type="term" value="C:cell envelope"/>
    <property type="evidence" value="ECO:0007669"/>
    <property type="project" value="UniProtKB-SubCell"/>
</dbReference>
<feature type="domain" description="Multidrug resistance protein MdtA-like barrel-sandwich hybrid" evidence="5">
    <location>
        <begin position="84"/>
        <end position="273"/>
    </location>
</feature>
<comment type="caution">
    <text evidence="7">The sequence shown here is derived from an EMBL/GenBank/DDBJ whole genome shotgun (WGS) entry which is preliminary data.</text>
</comment>
<dbReference type="AlphaFoldDB" id="A0A1V8RRW0"/>
<protein>
    <submittedName>
        <fullName evidence="7">Uncharacterized protein</fullName>
    </submittedName>
</protein>
<dbReference type="Pfam" id="PF25963">
    <property type="entry name" value="Beta-barrel_AAEA"/>
    <property type="match status" value="1"/>
</dbReference>
<proteinExistence type="predicted"/>
<dbReference type="InterPro" id="IPR058634">
    <property type="entry name" value="AaeA-lik-b-barrel"/>
</dbReference>
<organism evidence="7 8">
    <name type="scientific">Manganibacter manganicus</name>
    <dbReference type="NCBI Taxonomy" id="1873176"/>
    <lineage>
        <taxon>Bacteria</taxon>
        <taxon>Pseudomonadati</taxon>
        <taxon>Pseudomonadota</taxon>
        <taxon>Alphaproteobacteria</taxon>
        <taxon>Hyphomicrobiales</taxon>
        <taxon>Phyllobacteriaceae</taxon>
        <taxon>Manganibacter</taxon>
    </lineage>
</organism>
<evidence type="ECO:0000256" key="4">
    <source>
        <dbReference type="SAM" id="Phobius"/>
    </source>
</evidence>
<feature type="transmembrane region" description="Helical" evidence="4">
    <location>
        <begin position="47"/>
        <end position="66"/>
    </location>
</feature>
<gene>
    <name evidence="7" type="ORF">BFN67_02920</name>
</gene>
<accession>A0A1V8RRW0</accession>